<keyword evidence="7 8" id="KW-0472">Membrane</keyword>
<evidence type="ECO:0000256" key="2">
    <source>
        <dbReference type="ARBA" id="ARBA00005745"/>
    </source>
</evidence>
<feature type="domain" description="Type II secretion system protein GspF" evidence="9">
    <location>
        <begin position="68"/>
        <end position="191"/>
    </location>
</feature>
<dbReference type="GO" id="GO:0015628">
    <property type="term" value="P:protein secretion by the type II secretion system"/>
    <property type="evidence" value="ECO:0007669"/>
    <property type="project" value="TreeGrafter"/>
</dbReference>
<keyword evidence="6 8" id="KW-1133">Transmembrane helix</keyword>
<dbReference type="EMBL" id="LCMJ01000028">
    <property type="protein sequence ID" value="KKU34649.1"/>
    <property type="molecule type" value="Genomic_DNA"/>
</dbReference>
<keyword evidence="4" id="KW-0997">Cell inner membrane</keyword>
<protein>
    <submittedName>
        <fullName evidence="10">Tfp pilus biogenesis protein PilC</fullName>
    </submittedName>
</protein>
<keyword evidence="5 8" id="KW-0812">Transmembrane</keyword>
<feature type="transmembrane region" description="Helical" evidence="8">
    <location>
        <begin position="170"/>
        <end position="190"/>
    </location>
</feature>
<evidence type="ECO:0000256" key="8">
    <source>
        <dbReference type="SAM" id="Phobius"/>
    </source>
</evidence>
<dbReference type="Pfam" id="PF00482">
    <property type="entry name" value="T2SSF"/>
    <property type="match status" value="2"/>
</dbReference>
<evidence type="ECO:0000256" key="5">
    <source>
        <dbReference type="ARBA" id="ARBA00022692"/>
    </source>
</evidence>
<organism evidence="10 11">
    <name type="scientific">Candidatus Azambacteria bacterium GW2011_GWB1_46_27</name>
    <dbReference type="NCBI Taxonomy" id="1618617"/>
    <lineage>
        <taxon>Bacteria</taxon>
        <taxon>Candidatus Azamiibacteriota</taxon>
    </lineage>
</organism>
<evidence type="ECO:0000259" key="9">
    <source>
        <dbReference type="Pfam" id="PF00482"/>
    </source>
</evidence>
<dbReference type="AlphaFoldDB" id="A0A0G1PPG7"/>
<accession>A0A0G1PPG7</accession>
<comment type="similarity">
    <text evidence="2">Belongs to the GSP F family.</text>
</comment>
<dbReference type="PANTHER" id="PTHR30012">
    <property type="entry name" value="GENERAL SECRETION PATHWAY PROTEIN"/>
    <property type="match status" value="1"/>
</dbReference>
<name>A0A0G1PPG7_9BACT</name>
<evidence type="ECO:0000256" key="1">
    <source>
        <dbReference type="ARBA" id="ARBA00004429"/>
    </source>
</evidence>
<keyword evidence="3" id="KW-1003">Cell membrane</keyword>
<dbReference type="InterPro" id="IPR003004">
    <property type="entry name" value="GspF/PilC"/>
</dbReference>
<evidence type="ECO:0000313" key="11">
    <source>
        <dbReference type="Proteomes" id="UP000034067"/>
    </source>
</evidence>
<feature type="transmembrane region" description="Helical" evidence="8">
    <location>
        <begin position="374"/>
        <end position="395"/>
    </location>
</feature>
<comment type="subcellular location">
    <subcellularLocation>
        <location evidence="1">Cell inner membrane</location>
        <topology evidence="1">Multi-pass membrane protein</topology>
    </subcellularLocation>
</comment>
<dbReference type="PRINTS" id="PR00812">
    <property type="entry name" value="BCTERIALGSPF"/>
</dbReference>
<dbReference type="Gene3D" id="1.20.81.30">
    <property type="entry name" value="Type II secretion system (T2SS), domain F"/>
    <property type="match status" value="2"/>
</dbReference>
<dbReference type="Proteomes" id="UP000034067">
    <property type="component" value="Unassembled WGS sequence"/>
</dbReference>
<dbReference type="InterPro" id="IPR018076">
    <property type="entry name" value="T2SS_GspF_dom"/>
</dbReference>
<dbReference type="InterPro" id="IPR042094">
    <property type="entry name" value="T2SS_GspF_sf"/>
</dbReference>
<dbReference type="GO" id="GO:0005886">
    <property type="term" value="C:plasma membrane"/>
    <property type="evidence" value="ECO:0007669"/>
    <property type="project" value="UniProtKB-SubCell"/>
</dbReference>
<evidence type="ECO:0000313" key="10">
    <source>
        <dbReference type="EMBL" id="KKU34649.1"/>
    </source>
</evidence>
<feature type="domain" description="Type II secretion system protein GspF" evidence="9">
    <location>
        <begin position="271"/>
        <end position="393"/>
    </location>
</feature>
<reference evidence="10 11" key="1">
    <citation type="journal article" date="2015" name="Nature">
        <title>rRNA introns, odd ribosomes, and small enigmatic genomes across a large radiation of phyla.</title>
        <authorList>
            <person name="Brown C.T."/>
            <person name="Hug L.A."/>
            <person name="Thomas B.C."/>
            <person name="Sharon I."/>
            <person name="Castelle C.J."/>
            <person name="Singh A."/>
            <person name="Wilkins M.J."/>
            <person name="Williams K.H."/>
            <person name="Banfield J.F."/>
        </authorList>
    </citation>
    <scope>NUCLEOTIDE SEQUENCE [LARGE SCALE GENOMIC DNA]</scope>
</reference>
<proteinExistence type="inferred from homology"/>
<evidence type="ECO:0000256" key="3">
    <source>
        <dbReference type="ARBA" id="ARBA00022475"/>
    </source>
</evidence>
<dbReference type="FunFam" id="1.20.81.30:FF:000001">
    <property type="entry name" value="Type II secretion system protein F"/>
    <property type="match status" value="2"/>
</dbReference>
<evidence type="ECO:0000256" key="7">
    <source>
        <dbReference type="ARBA" id="ARBA00023136"/>
    </source>
</evidence>
<feature type="transmembrane region" description="Helical" evidence="8">
    <location>
        <begin position="210"/>
        <end position="237"/>
    </location>
</feature>
<evidence type="ECO:0000256" key="4">
    <source>
        <dbReference type="ARBA" id="ARBA00022519"/>
    </source>
</evidence>
<evidence type="ECO:0000256" key="6">
    <source>
        <dbReference type="ARBA" id="ARBA00022989"/>
    </source>
</evidence>
<sequence length="401" mass="44262">MQFNYTARTQEGEIQEGTVEAVSREAAIDILQRHNLVILNIAAPAEIPFYVKPVKIFERVGQKETVIFSRALSALFEAKVPLVESLRTLHEQTANPALKDVIFAVAADVEGGTSLSKAMIKHPAVFSHLYVSMIKSGETSGKLEEVLSYLADHLEREYAISSRAKGAMMYPLFILGTFVIVGAAMFIWVIPQLENILRESGGQLPFITLLVLGISVFIRSWIWLILILLAVAGVLFWRWTATYEGRYRWDSIKIRVPVFGPLWQKIYLARFASNLSTLITGGLPITQALAVTAEVVGNELYKRIILEAQDAVKTGEMISTVLKRYGAIPPMVSQMVAVGEKTGKVDQVLKSVAAFYQRDVNTALETMVQLIEPILIVALGLMVGILVAAVLLPIYNIATSV</sequence>
<gene>
    <name evidence="10" type="ORF">UX48_C0028G0005</name>
</gene>
<dbReference type="PANTHER" id="PTHR30012:SF0">
    <property type="entry name" value="TYPE II SECRETION SYSTEM PROTEIN F-RELATED"/>
    <property type="match status" value="1"/>
</dbReference>
<comment type="caution">
    <text evidence="10">The sequence shown here is derived from an EMBL/GenBank/DDBJ whole genome shotgun (WGS) entry which is preliminary data.</text>
</comment>